<dbReference type="Proteomes" id="UP000294257">
    <property type="component" value="Unassembled WGS sequence"/>
</dbReference>
<dbReference type="AlphaFoldDB" id="A0A4Q7KJY6"/>
<accession>A0A4Q7KJY6</accession>
<organism evidence="4 5">
    <name type="scientific">Herbihabitans rhizosphaerae</name>
    <dbReference type="NCBI Taxonomy" id="1872711"/>
    <lineage>
        <taxon>Bacteria</taxon>
        <taxon>Bacillati</taxon>
        <taxon>Actinomycetota</taxon>
        <taxon>Actinomycetes</taxon>
        <taxon>Pseudonocardiales</taxon>
        <taxon>Pseudonocardiaceae</taxon>
        <taxon>Herbihabitans</taxon>
    </lineage>
</organism>
<evidence type="ECO:0000256" key="2">
    <source>
        <dbReference type="ARBA" id="ARBA00022898"/>
    </source>
</evidence>
<keyword evidence="4" id="KW-0670">Pyruvate</keyword>
<dbReference type="InterPro" id="IPR015421">
    <property type="entry name" value="PyrdxlP-dep_Trfase_major"/>
</dbReference>
<dbReference type="EMBL" id="SGWQ01000007">
    <property type="protein sequence ID" value="RZS36517.1"/>
    <property type="molecule type" value="Genomic_DNA"/>
</dbReference>
<reference evidence="4 5" key="1">
    <citation type="submission" date="2019-02" db="EMBL/GenBank/DDBJ databases">
        <title>Genomic Encyclopedia of Type Strains, Phase IV (KMG-IV): sequencing the most valuable type-strain genomes for metagenomic binning, comparative biology and taxonomic classification.</title>
        <authorList>
            <person name="Goeker M."/>
        </authorList>
    </citation>
    <scope>NUCLEOTIDE SEQUENCE [LARGE SCALE GENOMIC DNA]</scope>
    <source>
        <strain evidence="4 5">DSM 101727</strain>
    </source>
</reference>
<dbReference type="PANTHER" id="PTHR45688">
    <property type="match status" value="1"/>
</dbReference>
<dbReference type="InterPro" id="IPR015422">
    <property type="entry name" value="PyrdxlP-dep_Trfase_small"/>
</dbReference>
<keyword evidence="2 3" id="KW-0663">Pyridoxal phosphate</keyword>
<dbReference type="PROSITE" id="PS00600">
    <property type="entry name" value="AA_TRANSFER_CLASS_3"/>
    <property type="match status" value="1"/>
</dbReference>
<evidence type="ECO:0000256" key="1">
    <source>
        <dbReference type="ARBA" id="ARBA00008954"/>
    </source>
</evidence>
<proteinExistence type="inferred from homology"/>
<evidence type="ECO:0000256" key="3">
    <source>
        <dbReference type="RuleBase" id="RU003560"/>
    </source>
</evidence>
<dbReference type="InterPro" id="IPR005814">
    <property type="entry name" value="Aminotrans_3"/>
</dbReference>
<comment type="similarity">
    <text evidence="1 3">Belongs to the class-III pyridoxal-phosphate-dependent aminotransferase family.</text>
</comment>
<comment type="caution">
    <text evidence="4">The sequence shown here is derived from an EMBL/GenBank/DDBJ whole genome shotgun (WGS) entry which is preliminary data.</text>
</comment>
<dbReference type="CDD" id="cd00610">
    <property type="entry name" value="OAT_like"/>
    <property type="match status" value="1"/>
</dbReference>
<dbReference type="GO" id="GO:0008483">
    <property type="term" value="F:transaminase activity"/>
    <property type="evidence" value="ECO:0007669"/>
    <property type="project" value="InterPro"/>
</dbReference>
<dbReference type="Pfam" id="PF00202">
    <property type="entry name" value="Aminotran_3"/>
    <property type="match status" value="1"/>
</dbReference>
<dbReference type="GO" id="GO:0030170">
    <property type="term" value="F:pyridoxal phosphate binding"/>
    <property type="evidence" value="ECO:0007669"/>
    <property type="project" value="InterPro"/>
</dbReference>
<dbReference type="Gene3D" id="3.40.640.10">
    <property type="entry name" value="Type I PLP-dependent aspartate aminotransferase-like (Major domain)"/>
    <property type="match status" value="1"/>
</dbReference>
<keyword evidence="5" id="KW-1185">Reference proteome</keyword>
<dbReference type="InterPro" id="IPR015424">
    <property type="entry name" value="PyrdxlP-dep_Trfase"/>
</dbReference>
<evidence type="ECO:0000313" key="4">
    <source>
        <dbReference type="EMBL" id="RZS36517.1"/>
    </source>
</evidence>
<dbReference type="Gene3D" id="3.90.1150.10">
    <property type="entry name" value="Aspartate Aminotransferase, domain 1"/>
    <property type="match status" value="1"/>
</dbReference>
<dbReference type="SUPFAM" id="SSF53383">
    <property type="entry name" value="PLP-dependent transferases"/>
    <property type="match status" value="1"/>
</dbReference>
<protein>
    <submittedName>
        <fullName evidence="4">2,2-dialkylglycine decarboxylase (Pyruvate)</fullName>
    </submittedName>
</protein>
<name>A0A4Q7KJY6_9PSEU</name>
<dbReference type="InterPro" id="IPR049704">
    <property type="entry name" value="Aminotrans_3_PPA_site"/>
</dbReference>
<dbReference type="PANTHER" id="PTHR45688:SF13">
    <property type="entry name" value="ALANINE--GLYOXYLATE AMINOTRANSFERASE 2-LIKE"/>
    <property type="match status" value="1"/>
</dbReference>
<dbReference type="PIRSF" id="PIRSF000521">
    <property type="entry name" value="Transaminase_4ab_Lys_Orn"/>
    <property type="match status" value="1"/>
</dbReference>
<gene>
    <name evidence="4" type="ORF">EV193_107198</name>
</gene>
<sequence length="436" mass="45746">MSGMGDSTAAFAGLLRYGGDFVETVVDSARGAWLTTTDGRRILDFTSGQMCATLGHNHPAIVDAMRSAGDRVLHLFSGMVSPDVIALAGELLDLLPEPLRRTMFLSTGGESNEAALRLAKLHTGGFEVLALTGSWHGMTGGASSSTYSAGRKGYGPAMPGTMALPTPNAYRCPIKHCRDRCDLACLDAGMSTVDSQSVDAGAAVIVEPVLSSGGIVPLPDGYLARLRELADERGMLLIVDEAQTALGRTGSMFAFERHGVVPDVLTLSKTLGGGLPLAATVTSEEIEQDVYEKGFLFFTSHVSDPLPAAVGRAVLATVLAERLVERGAELGARLRDGLNSLRHNHEAVGDVRGVGLMMGVDLVTDRDSRTPAEDFGAAVTARCLELGLNVNIVKFRGLGSVLRIAPPMTITESDLDLGLEILDRALTECAAASPAA</sequence>
<evidence type="ECO:0000313" key="5">
    <source>
        <dbReference type="Proteomes" id="UP000294257"/>
    </source>
</evidence>